<keyword evidence="4" id="KW-1185">Reference proteome</keyword>
<dbReference type="EMBL" id="AZES01000117">
    <property type="protein sequence ID" value="KRL29551.1"/>
    <property type="molecule type" value="Genomic_DNA"/>
</dbReference>
<comment type="caution">
    <text evidence="3">The sequence shown here is derived from an EMBL/GenBank/DDBJ whole genome shotgun (WGS) entry which is preliminary data.</text>
</comment>
<dbReference type="Proteomes" id="UP000051908">
    <property type="component" value="Unassembled WGS sequence"/>
</dbReference>
<organism evidence="3 4">
    <name type="scientific">Companilactobacillus paralimentarius DSM 13238 = JCM 10415</name>
    <dbReference type="NCBI Taxonomy" id="1122151"/>
    <lineage>
        <taxon>Bacteria</taxon>
        <taxon>Bacillati</taxon>
        <taxon>Bacillota</taxon>
        <taxon>Bacilli</taxon>
        <taxon>Lactobacillales</taxon>
        <taxon>Lactobacillaceae</taxon>
        <taxon>Companilactobacillus</taxon>
    </lineage>
</organism>
<feature type="transmembrane region" description="Helical" evidence="1">
    <location>
        <begin position="83"/>
        <end position="111"/>
    </location>
</feature>
<evidence type="ECO:0000313" key="3">
    <source>
        <dbReference type="EMBL" id="KRL29551.1"/>
    </source>
</evidence>
<dbReference type="PATRIC" id="fig|1122151.5.peg.875"/>
<dbReference type="AlphaFoldDB" id="A0A0R1PB61"/>
<evidence type="ECO:0000313" key="4">
    <source>
        <dbReference type="Proteomes" id="UP000051908"/>
    </source>
</evidence>
<proteinExistence type="predicted"/>
<feature type="transmembrane region" description="Helical" evidence="1">
    <location>
        <begin position="356"/>
        <end position="376"/>
    </location>
</feature>
<name>A0A0R1PB61_9LACO</name>
<dbReference type="GO" id="GO:0043164">
    <property type="term" value="P:Gram-negative-bacterium-type cell wall biogenesis"/>
    <property type="evidence" value="ECO:0007669"/>
    <property type="project" value="TreeGrafter"/>
</dbReference>
<dbReference type="GO" id="GO:0000270">
    <property type="term" value="P:peptidoglycan metabolic process"/>
    <property type="evidence" value="ECO:0007669"/>
    <property type="project" value="TreeGrafter"/>
</dbReference>
<feature type="transmembrane region" description="Helical" evidence="1">
    <location>
        <begin position="54"/>
        <end position="77"/>
    </location>
</feature>
<feature type="transmembrane region" description="Helical" evidence="1">
    <location>
        <begin position="166"/>
        <end position="188"/>
    </location>
</feature>
<dbReference type="CDD" id="cd06259">
    <property type="entry name" value="YdcF-like"/>
    <property type="match status" value="1"/>
</dbReference>
<sequence>MGIYIIHKSKRGDFMNSLEPYVNVLQKISVYWGLATLIMLGIFLFLWLREPRRLINGITFSIFFFSFLAELAVLIFSTGNLPFVVVMGTLFLLIIGLIFITMISMWLLLLWNAFIVWKRESHTLSNMLTLLLGIFLVVLWFANIFLSAHAKFLPDWLDVLISGLPIVGAYLILCSYNFLVNVLLYQFFPKQYKANYLIVLGAGLINGDTVSRLLGNRIDAAIKFANKQIKKGRPTPKIVFSGGQGNDEKLSEAQAMANYAIEHGWDKDQIILEDQSKNTLQNMQFSKKIIQDDYGSNKAYIKFFSNNYHIFRAGLYARMAGLAANGVGAPTRFYFLPNALIREFVAILIMNKKRHIIMISIIGFFVLLSMLVTLYVDFKTK</sequence>
<dbReference type="GO" id="GO:0005886">
    <property type="term" value="C:plasma membrane"/>
    <property type="evidence" value="ECO:0007669"/>
    <property type="project" value="TreeGrafter"/>
</dbReference>
<dbReference type="Pfam" id="PF02698">
    <property type="entry name" value="DUF218"/>
    <property type="match status" value="1"/>
</dbReference>
<dbReference type="InterPro" id="IPR051599">
    <property type="entry name" value="Cell_Envelope_Assoc"/>
</dbReference>
<dbReference type="PANTHER" id="PTHR30336">
    <property type="entry name" value="INNER MEMBRANE PROTEIN, PROBABLE PERMEASE"/>
    <property type="match status" value="1"/>
</dbReference>
<evidence type="ECO:0000259" key="2">
    <source>
        <dbReference type="Pfam" id="PF02698"/>
    </source>
</evidence>
<keyword evidence="1" id="KW-1133">Transmembrane helix</keyword>
<evidence type="ECO:0000256" key="1">
    <source>
        <dbReference type="SAM" id="Phobius"/>
    </source>
</evidence>
<dbReference type="InterPro" id="IPR014729">
    <property type="entry name" value="Rossmann-like_a/b/a_fold"/>
</dbReference>
<protein>
    <recommendedName>
        <fullName evidence="2">DUF218 domain-containing protein</fullName>
    </recommendedName>
</protein>
<gene>
    <name evidence="3" type="ORF">FD33_GL000847</name>
</gene>
<dbReference type="InterPro" id="IPR003848">
    <property type="entry name" value="DUF218"/>
</dbReference>
<dbReference type="PANTHER" id="PTHR30336:SF18">
    <property type="entry name" value="MEMBRANE PROTEIN"/>
    <property type="match status" value="1"/>
</dbReference>
<keyword evidence="1" id="KW-0812">Transmembrane</keyword>
<feature type="transmembrane region" description="Helical" evidence="1">
    <location>
        <begin position="28"/>
        <end position="47"/>
    </location>
</feature>
<reference evidence="3 4" key="1">
    <citation type="journal article" date="2015" name="Genome Announc.">
        <title>Expanding the biotechnology potential of lactobacilli through comparative genomics of 213 strains and associated genera.</title>
        <authorList>
            <person name="Sun Z."/>
            <person name="Harris H.M."/>
            <person name="McCann A."/>
            <person name="Guo C."/>
            <person name="Argimon S."/>
            <person name="Zhang W."/>
            <person name="Yang X."/>
            <person name="Jeffery I.B."/>
            <person name="Cooney J.C."/>
            <person name="Kagawa T.F."/>
            <person name="Liu W."/>
            <person name="Song Y."/>
            <person name="Salvetti E."/>
            <person name="Wrobel A."/>
            <person name="Rasinkangas P."/>
            <person name="Parkhill J."/>
            <person name="Rea M.C."/>
            <person name="O'Sullivan O."/>
            <person name="Ritari J."/>
            <person name="Douillard F.P."/>
            <person name="Paul Ross R."/>
            <person name="Yang R."/>
            <person name="Briner A.E."/>
            <person name="Felis G.E."/>
            <person name="de Vos W.M."/>
            <person name="Barrangou R."/>
            <person name="Klaenhammer T.R."/>
            <person name="Caufield P.W."/>
            <person name="Cui Y."/>
            <person name="Zhang H."/>
            <person name="O'Toole P.W."/>
        </authorList>
    </citation>
    <scope>NUCLEOTIDE SEQUENCE [LARGE SCALE GENOMIC DNA]</scope>
    <source>
        <strain evidence="3 4">DSM 13238</strain>
    </source>
</reference>
<feature type="transmembrane region" description="Helical" evidence="1">
    <location>
        <begin position="123"/>
        <end position="146"/>
    </location>
</feature>
<feature type="domain" description="DUF218" evidence="2">
    <location>
        <begin position="196"/>
        <end position="341"/>
    </location>
</feature>
<dbReference type="Gene3D" id="3.40.50.620">
    <property type="entry name" value="HUPs"/>
    <property type="match status" value="1"/>
</dbReference>
<accession>A0A0R1PB61</accession>
<keyword evidence="1" id="KW-0472">Membrane</keyword>